<feature type="binding site" evidence="12">
    <location>
        <position position="410"/>
    </location>
    <ligand>
        <name>ATP</name>
        <dbReference type="ChEBI" id="CHEBI:30616"/>
    </ligand>
</feature>
<dbReference type="InParanoid" id="A0A7L9FLH9"/>
<keyword evidence="6 12" id="KW-0067">ATP-binding</keyword>
<evidence type="ECO:0000313" key="15">
    <source>
        <dbReference type="Proteomes" id="UP000594121"/>
    </source>
</evidence>
<reference evidence="14 15" key="1">
    <citation type="submission" date="2020-10" db="EMBL/GenBank/DDBJ databases">
        <title>Thermofilum lucidum 3507LT sp. nov. a novel member of Thermofilaceae family isolated from Chile hot spring, and proposal of description order Thermofilales.</title>
        <authorList>
            <person name="Zayulina K.S."/>
            <person name="Elcheninov A.G."/>
            <person name="Toshchakov S.V."/>
            <person name="Kublanov I.V."/>
        </authorList>
    </citation>
    <scope>NUCLEOTIDE SEQUENCE [LARGE SCALE GENOMIC DNA]</scope>
    <source>
        <strain evidence="14 15">3507LT</strain>
    </source>
</reference>
<dbReference type="EMBL" id="CP062310">
    <property type="protein sequence ID" value="QOJ79695.1"/>
    <property type="molecule type" value="Genomic_DNA"/>
</dbReference>
<dbReference type="Proteomes" id="UP000594121">
    <property type="component" value="Chromosome"/>
</dbReference>
<name>A0A7L9FLH9_9CREN</name>
<dbReference type="Pfam" id="PF05127">
    <property type="entry name" value="NAT10_TcmA_helicase"/>
    <property type="match status" value="1"/>
</dbReference>
<dbReference type="GO" id="GO:0002101">
    <property type="term" value="P:tRNA wobble cytosine modification"/>
    <property type="evidence" value="ECO:0007669"/>
    <property type="project" value="UniProtKB-UniRule"/>
</dbReference>
<dbReference type="InterPro" id="IPR027417">
    <property type="entry name" value="P-loop_NTPase"/>
</dbReference>
<dbReference type="Gene3D" id="3.40.630.30">
    <property type="match status" value="1"/>
</dbReference>
<comment type="caution">
    <text evidence="12">Lacks conserved residue(s) required for the propagation of feature annotation.</text>
</comment>
<evidence type="ECO:0000256" key="9">
    <source>
        <dbReference type="ARBA" id="ARBA00049883"/>
    </source>
</evidence>
<keyword evidence="8 12" id="KW-0012">Acyltransferase</keyword>
<comment type="similarity">
    <text evidence="12">Belongs to the TmcA family.</text>
</comment>
<dbReference type="GO" id="GO:0005524">
    <property type="term" value="F:ATP binding"/>
    <property type="evidence" value="ECO:0007669"/>
    <property type="project" value="UniProtKB-UniRule"/>
</dbReference>
<dbReference type="Gene3D" id="3.40.50.300">
    <property type="entry name" value="P-loop containing nucleotide triphosphate hydrolases"/>
    <property type="match status" value="1"/>
</dbReference>
<evidence type="ECO:0000256" key="7">
    <source>
        <dbReference type="ARBA" id="ARBA00022884"/>
    </source>
</evidence>
<dbReference type="GeneID" id="59149104"/>
<dbReference type="GO" id="GO:1904812">
    <property type="term" value="P:rRNA acetylation involved in maturation of SSU-rRNA"/>
    <property type="evidence" value="ECO:0007669"/>
    <property type="project" value="TreeGrafter"/>
</dbReference>
<evidence type="ECO:0000256" key="3">
    <source>
        <dbReference type="ARBA" id="ARBA00022679"/>
    </source>
</evidence>
<comment type="function">
    <text evidence="12">Catalyzes the formation of N(4)-acetylcytidine (ac(4)C) at the wobble position of tRNA(Met), by using acetyl-CoA as an acetyl donor and ATP (or GTP).</text>
</comment>
<dbReference type="InterPro" id="IPR016181">
    <property type="entry name" value="Acyl_CoA_acyltransferase"/>
</dbReference>
<dbReference type="EC" id="2.3.1.193" evidence="12"/>
<evidence type="ECO:0000256" key="2">
    <source>
        <dbReference type="ARBA" id="ARBA00022555"/>
    </source>
</evidence>
<dbReference type="InterPro" id="IPR000182">
    <property type="entry name" value="GNAT_dom"/>
</dbReference>
<evidence type="ECO:0000256" key="5">
    <source>
        <dbReference type="ARBA" id="ARBA00022741"/>
    </source>
</evidence>
<dbReference type="InterPro" id="IPR013562">
    <property type="entry name" value="TmcA/NAT10_N"/>
</dbReference>
<evidence type="ECO:0000256" key="1">
    <source>
        <dbReference type="ARBA" id="ARBA00022490"/>
    </source>
</evidence>
<dbReference type="FunCoup" id="A0A7L9FLH9">
    <property type="interactions" value="135"/>
</dbReference>
<dbReference type="HAMAP" id="MF_01886">
    <property type="entry name" value="tRNA_acetyltr_TmcA"/>
    <property type="match status" value="1"/>
</dbReference>
<dbReference type="PANTHER" id="PTHR10925:SF5">
    <property type="entry name" value="RNA CYTIDINE ACETYLTRANSFERASE"/>
    <property type="match status" value="1"/>
</dbReference>
<feature type="binding site" evidence="12">
    <location>
        <begin position="560"/>
        <end position="562"/>
    </location>
    <ligand>
        <name>acetyl-CoA</name>
        <dbReference type="ChEBI" id="CHEBI:57288"/>
    </ligand>
</feature>
<keyword evidence="4 12" id="KW-0819">tRNA processing</keyword>
<comment type="catalytic activity">
    <reaction evidence="12">
        <text>cytidine(34) in elongator tRNA(Met) + acetyl-CoA + ATP + H2O = N(4)-acetylcytidine(34) in elongator tRNA(Met) + ADP + phosphate + CoA + H(+)</text>
        <dbReference type="Rhea" id="RHEA:43788"/>
        <dbReference type="Rhea" id="RHEA-COMP:10693"/>
        <dbReference type="Rhea" id="RHEA-COMP:10694"/>
        <dbReference type="ChEBI" id="CHEBI:15377"/>
        <dbReference type="ChEBI" id="CHEBI:15378"/>
        <dbReference type="ChEBI" id="CHEBI:30616"/>
        <dbReference type="ChEBI" id="CHEBI:43474"/>
        <dbReference type="ChEBI" id="CHEBI:57287"/>
        <dbReference type="ChEBI" id="CHEBI:57288"/>
        <dbReference type="ChEBI" id="CHEBI:74900"/>
        <dbReference type="ChEBI" id="CHEBI:82748"/>
        <dbReference type="ChEBI" id="CHEBI:456216"/>
        <dbReference type="EC" id="2.3.1.193"/>
    </reaction>
</comment>
<evidence type="ECO:0000256" key="12">
    <source>
        <dbReference type="HAMAP-Rule" id="MF_01886"/>
    </source>
</evidence>
<evidence type="ECO:0000259" key="13">
    <source>
        <dbReference type="PROSITE" id="PS51186"/>
    </source>
</evidence>
<comment type="catalytic activity">
    <reaction evidence="10">
        <text>a cytidine in RNA + acetyl-CoA + ATP + H2O = an N(4)-acetylcytidine in RNA + ADP + phosphate + CoA + H(+)</text>
        <dbReference type="Rhea" id="RHEA:82211"/>
        <dbReference type="Rhea" id="RHEA-COMP:15704"/>
        <dbReference type="Rhea" id="RHEA-COMP:19834"/>
        <dbReference type="ChEBI" id="CHEBI:15377"/>
        <dbReference type="ChEBI" id="CHEBI:15378"/>
        <dbReference type="ChEBI" id="CHEBI:30616"/>
        <dbReference type="ChEBI" id="CHEBI:43474"/>
        <dbReference type="ChEBI" id="CHEBI:57287"/>
        <dbReference type="ChEBI" id="CHEBI:57288"/>
        <dbReference type="ChEBI" id="CHEBI:74900"/>
        <dbReference type="ChEBI" id="CHEBI:82748"/>
        <dbReference type="ChEBI" id="CHEBI:456216"/>
    </reaction>
</comment>
<keyword evidence="15" id="KW-1185">Reference proteome</keyword>
<evidence type="ECO:0000256" key="6">
    <source>
        <dbReference type="ARBA" id="ARBA00022840"/>
    </source>
</evidence>
<sequence length="797" mass="91016">MPLVPQEHLDEVREELVRARRAGHRRLLVVYSDDDSRLVTVALDILYEIRDLVRGGEILYAYHSFYSDGAMRRELFAKGAPKDIDIEYISFQNLDTILGRTYNGCIIDLINNLEPNDLGKLMGVVRGGGLYLLLTPTPQRMLESVTRFQSNLIVPGYTASSLKKFFVRRFLNKLSEHDGIAIYDADSKFFVKKFPRQTVEPQAERKIVYPEKTKIPLKVFKLALTQDQVEVIKNFEVLYTKSEKKKVFVLTADRGRGKSSAVGIGLGWLVHKLRRAKGRCRVVLTAPNETNVQEVFRFAGKVLEMYKHPLEIRTESDYIVSIESKGIELVYLPPLEAMKTRADVLVVDEAAAIPVPLLFKLLDRYDKLIFSSTIHGYEGAGRGFSVRFLKRLRSREDIDIIEYEMEEPVRYASQDPIEAWIFDTLLLDAEPATLTDEDLKAVRNKEVIYYAPDEATLFLKNEKELREFFGIYIMAHYRNNPNDLGIMMEAPHHFIRMVKTSTGKVVVSLELAVEGSLGPELSRESAKGAWLMGNIIPDRMIKHYKILDFGDLKGVRIVRIATHPHVMNQGLGSFALAKLEEEARANGYDWIGAGFGATEELLRFWVRNGYMPVHLSPEKNPVSGEYTVIVIKPLSERAGRIVSIIAREFKDKLLDSLPSPYYDLEPEVALLLLEATPRFQTPFSIPLLKKARFLMYAWSDMTIENCMDVMSALAKYYFKAPNPPELTRLQKLCLVTKVLQAKSWHATLEDLKISMPQVTSELKEIAKIFSKAFLNVYSPEEALKYFFLTLKDLEENI</sequence>
<dbReference type="CDD" id="cd04301">
    <property type="entry name" value="NAT_SF"/>
    <property type="match status" value="1"/>
</dbReference>
<keyword evidence="5 12" id="KW-0547">Nucleotide-binding</keyword>
<comment type="catalytic activity">
    <reaction evidence="11">
        <text>a cytidine in mRNA + acetyl-CoA + ATP + H2O = an N(4)-acetylcytidine in mRNA + ADP + phosphate + CoA + H(+)</text>
        <dbReference type="Rhea" id="RHEA:58480"/>
        <dbReference type="Rhea" id="RHEA-COMP:15145"/>
        <dbReference type="Rhea" id="RHEA-COMP:15146"/>
        <dbReference type="ChEBI" id="CHEBI:15377"/>
        <dbReference type="ChEBI" id="CHEBI:15378"/>
        <dbReference type="ChEBI" id="CHEBI:30616"/>
        <dbReference type="ChEBI" id="CHEBI:43474"/>
        <dbReference type="ChEBI" id="CHEBI:57287"/>
        <dbReference type="ChEBI" id="CHEBI:57288"/>
        <dbReference type="ChEBI" id="CHEBI:74900"/>
        <dbReference type="ChEBI" id="CHEBI:82748"/>
        <dbReference type="ChEBI" id="CHEBI:456216"/>
    </reaction>
</comment>
<evidence type="ECO:0000256" key="8">
    <source>
        <dbReference type="ARBA" id="ARBA00023315"/>
    </source>
</evidence>
<accession>A0A7L9FLH9</accession>
<dbReference type="GO" id="GO:0051391">
    <property type="term" value="P:tRNA acetylation"/>
    <property type="evidence" value="ECO:0007669"/>
    <property type="project" value="UniProtKB-UniRule"/>
</dbReference>
<dbReference type="Gene3D" id="3.40.50.11040">
    <property type="match status" value="1"/>
</dbReference>
<organism evidence="14 15">
    <name type="scientific">Infirmifilum lucidum</name>
    <dbReference type="NCBI Taxonomy" id="2776706"/>
    <lineage>
        <taxon>Archaea</taxon>
        <taxon>Thermoproteota</taxon>
        <taxon>Thermoprotei</taxon>
        <taxon>Thermofilales</taxon>
        <taxon>Thermofilaceae</taxon>
        <taxon>Infirmifilum</taxon>
    </lineage>
</organism>
<evidence type="ECO:0000256" key="11">
    <source>
        <dbReference type="ARBA" id="ARBA00049914"/>
    </source>
</evidence>
<keyword evidence="3 12" id="KW-0808">Transferase</keyword>
<dbReference type="KEGG" id="thel:IG193_04370"/>
<dbReference type="RefSeq" id="WP_192819667.1">
    <property type="nucleotide sequence ID" value="NZ_CP062310.1"/>
</dbReference>
<comment type="catalytic activity">
    <reaction evidence="9">
        <text>a cytidine in tRNA + acetyl-CoA + ATP + H2O = an N(4)-acetylcytidine in tRNA + ADP + phosphate + CoA + H(+)</text>
        <dbReference type="Rhea" id="RHEA:53876"/>
        <dbReference type="Rhea" id="RHEA-COMP:13670"/>
        <dbReference type="Rhea" id="RHEA-COMP:13671"/>
        <dbReference type="ChEBI" id="CHEBI:15377"/>
        <dbReference type="ChEBI" id="CHEBI:15378"/>
        <dbReference type="ChEBI" id="CHEBI:30616"/>
        <dbReference type="ChEBI" id="CHEBI:43474"/>
        <dbReference type="ChEBI" id="CHEBI:57287"/>
        <dbReference type="ChEBI" id="CHEBI:57288"/>
        <dbReference type="ChEBI" id="CHEBI:74900"/>
        <dbReference type="ChEBI" id="CHEBI:82748"/>
        <dbReference type="ChEBI" id="CHEBI:456216"/>
    </reaction>
</comment>
<dbReference type="InterPro" id="IPR024914">
    <property type="entry name" value="tRNA_acetyltr_TmcA"/>
</dbReference>
<feature type="binding site" evidence="12">
    <location>
        <position position="228"/>
    </location>
    <ligand>
        <name>ATP</name>
        <dbReference type="ChEBI" id="CHEBI:30616"/>
    </ligand>
</feature>
<proteinExistence type="inferred from homology"/>
<feature type="domain" description="N-acetyltransferase" evidence="13">
    <location>
        <begin position="455"/>
        <end position="635"/>
    </location>
</feature>
<keyword evidence="2 12" id="KW-0820">tRNA-binding</keyword>
<feature type="binding site" evidence="12">
    <location>
        <position position="607"/>
    </location>
    <ligand>
        <name>acetyl-CoA</name>
        <dbReference type="ChEBI" id="CHEBI:57288"/>
    </ligand>
</feature>
<dbReference type="PANTHER" id="PTHR10925">
    <property type="entry name" value="N-ACETYLTRANSFERASE 10"/>
    <property type="match status" value="1"/>
</dbReference>
<dbReference type="Pfam" id="PF13718">
    <property type="entry name" value="GNAT_acetyltr_2"/>
    <property type="match status" value="1"/>
</dbReference>
<dbReference type="GO" id="GO:0000049">
    <property type="term" value="F:tRNA binding"/>
    <property type="evidence" value="ECO:0007669"/>
    <property type="project" value="UniProtKB-UniRule"/>
</dbReference>
<dbReference type="SUPFAM" id="SSF52540">
    <property type="entry name" value="P-loop containing nucleoside triphosphate hydrolases"/>
    <property type="match status" value="1"/>
</dbReference>
<evidence type="ECO:0000313" key="14">
    <source>
        <dbReference type="EMBL" id="QOJ79695.1"/>
    </source>
</evidence>
<dbReference type="FunFam" id="3.40.50.300:FF:002218">
    <property type="entry name" value="tRNA(Met) cytidine acetyltransferase TmcA"/>
    <property type="match status" value="1"/>
</dbReference>
<evidence type="ECO:0000256" key="10">
    <source>
        <dbReference type="ARBA" id="ARBA00049889"/>
    </source>
</evidence>
<keyword evidence="7 12" id="KW-0694">RNA-binding</keyword>
<protein>
    <recommendedName>
        <fullName evidence="12">tRNA(Met) cytidine acetyltransferase TmcA</fullName>
        <ecNumber evidence="12">2.3.1.193</ecNumber>
    </recommendedName>
</protein>
<evidence type="ECO:0000256" key="4">
    <source>
        <dbReference type="ARBA" id="ARBA00022694"/>
    </source>
</evidence>
<dbReference type="GO" id="GO:1990883">
    <property type="term" value="F:18S rRNA cytidine N-acetyltransferase activity"/>
    <property type="evidence" value="ECO:0007669"/>
    <property type="project" value="TreeGrafter"/>
</dbReference>
<keyword evidence="1 12" id="KW-0963">Cytoplasm</keyword>
<dbReference type="GO" id="GO:0051392">
    <property type="term" value="F:tRNA cytidine N4-acetyltransferase activity"/>
    <property type="evidence" value="ECO:0007669"/>
    <property type="project" value="UniProtKB-UniRule"/>
</dbReference>
<dbReference type="PROSITE" id="PS51186">
    <property type="entry name" value="GNAT"/>
    <property type="match status" value="1"/>
</dbReference>
<feature type="binding site" evidence="12">
    <location>
        <position position="600"/>
    </location>
    <ligand>
        <name>acetyl-CoA</name>
        <dbReference type="ChEBI" id="CHEBI:57288"/>
    </ligand>
</feature>
<gene>
    <name evidence="12" type="primary">tmcA</name>
    <name evidence="14" type="ORF">IG193_04370</name>
</gene>
<dbReference type="InterPro" id="IPR007807">
    <property type="entry name" value="TcmA/NAT10_helicase"/>
</dbReference>
<comment type="subcellular location">
    <subcellularLocation>
        <location evidence="12">Cytoplasm</location>
    </subcellularLocation>
</comment>
<dbReference type="InterPro" id="IPR032672">
    <property type="entry name" value="TmcA/NAT10/Kre33"/>
</dbReference>
<dbReference type="Pfam" id="PF08351">
    <property type="entry name" value="TmcA_N"/>
    <property type="match status" value="1"/>
</dbReference>
<dbReference type="AlphaFoldDB" id="A0A7L9FLH9"/>
<dbReference type="SUPFAM" id="SSF55729">
    <property type="entry name" value="Acyl-CoA N-acyltransferases (Nat)"/>
    <property type="match status" value="1"/>
</dbReference>
<dbReference type="GO" id="GO:0005737">
    <property type="term" value="C:cytoplasm"/>
    <property type="evidence" value="ECO:0007669"/>
    <property type="project" value="UniProtKB-SubCell"/>
</dbReference>